<dbReference type="PROSITE" id="PS01039">
    <property type="entry name" value="SBP_BACTERIAL_3"/>
    <property type="match status" value="1"/>
</dbReference>
<keyword evidence="2" id="KW-0732">Signal</keyword>
<dbReference type="AlphaFoldDB" id="A0AAW6CPH3"/>
<dbReference type="SUPFAM" id="SSF53850">
    <property type="entry name" value="Periplasmic binding protein-like II"/>
    <property type="match status" value="1"/>
</dbReference>
<dbReference type="GO" id="GO:0005886">
    <property type="term" value="C:plasma membrane"/>
    <property type="evidence" value="ECO:0007669"/>
    <property type="project" value="TreeGrafter"/>
</dbReference>
<sequence>MSPSVISLIGILLGMVILVFLAFKGYNVIIVSVIAALVVAVFAGTDILPLIIDSYMTKFADFAKNNFMIFLLSAVFGKLMGDSGAADTIAYSMLRVVNHVHSQRTKQLVGGLMITAIVAVLTYGGVSLFVVIFTLISIGRKLFEELDIPWRHYLTFHGIGSATFTMTMLPGTAALQNIIPTQYLGTTPMAGAAIGLTGAAIQILLCVLWAAFILKRARARGEGFRPSGEAVKAAYRDEDEKKAAAGESQVGIPLLLALIPPVVLLLVLNVCKLHAVIALSCGILVCLILFGLILRRLDNLKATLAAGAVNSISTIGTTCAVVGFGGVVAAVSGYQLILGSLTSIPGPAIFKLIIAVNVAAGLTGSSSGGLSIALENMQDYFLGLGLSPNVIHRIGAMSSGGLDSMPHVSGFVNNLQVCRLNHRQSYVYNEDGTGELTGFEVDIAKEICSRLGVEPDFQISSSWDPVEAGMDSGRYDCIICGVNPKPERQEKYNMSIAYAENPFCLVVAGDNEEITSFADLAGKSCANALNSTAGDLARKAGAELSDASLTAAMDLIVSGRADATVNNVAAVEEYMKERPDMNVKIAAIYEPEEGEEWIIQSAVAFQKGADTLTEKVNEILQEMIDDGTCYDLTVQYFGQSVADSTSIYQK</sequence>
<dbReference type="SMART" id="SM00062">
    <property type="entry name" value="PBPb"/>
    <property type="match status" value="1"/>
</dbReference>
<keyword evidence="3" id="KW-0812">Transmembrane</keyword>
<comment type="similarity">
    <text evidence="1">Belongs to the bacterial solute-binding protein 3 family.</text>
</comment>
<feature type="transmembrane region" description="Helical" evidence="3">
    <location>
        <begin position="189"/>
        <end position="214"/>
    </location>
</feature>
<dbReference type="Pfam" id="PF00497">
    <property type="entry name" value="SBP_bac_3"/>
    <property type="match status" value="1"/>
</dbReference>
<gene>
    <name evidence="5" type="ORF">PNE06_17385</name>
</gene>
<feature type="transmembrane region" description="Helical" evidence="3">
    <location>
        <begin position="29"/>
        <end position="55"/>
    </location>
</feature>
<feature type="transmembrane region" description="Helical" evidence="3">
    <location>
        <begin position="274"/>
        <end position="294"/>
    </location>
</feature>
<evidence type="ECO:0000256" key="1">
    <source>
        <dbReference type="ARBA" id="ARBA00010333"/>
    </source>
</evidence>
<keyword evidence="3" id="KW-0472">Membrane</keyword>
<dbReference type="PANTHER" id="PTHR30354">
    <property type="entry name" value="GNT FAMILY GLUCONATE TRANSPORTER"/>
    <property type="match status" value="1"/>
</dbReference>
<feature type="transmembrane region" description="Helical" evidence="3">
    <location>
        <begin position="250"/>
        <end position="268"/>
    </location>
</feature>
<dbReference type="InterPro" id="IPR018313">
    <property type="entry name" value="SBP_3_CS"/>
</dbReference>
<dbReference type="Proteomes" id="UP001211173">
    <property type="component" value="Unassembled WGS sequence"/>
</dbReference>
<comment type="caution">
    <text evidence="5">The sequence shown here is derived from an EMBL/GenBank/DDBJ whole genome shotgun (WGS) entry which is preliminary data.</text>
</comment>
<reference evidence="5" key="1">
    <citation type="submission" date="2023-01" db="EMBL/GenBank/DDBJ databases">
        <title>Human gut microbiome strain richness.</title>
        <authorList>
            <person name="Chen-Liaw A."/>
        </authorList>
    </citation>
    <scope>NUCLEOTIDE SEQUENCE</scope>
    <source>
        <strain evidence="5">1001287st1_F4_1001285I_161205</strain>
    </source>
</reference>
<evidence type="ECO:0000256" key="3">
    <source>
        <dbReference type="SAM" id="Phobius"/>
    </source>
</evidence>
<evidence type="ECO:0000313" key="6">
    <source>
        <dbReference type="Proteomes" id="UP001211173"/>
    </source>
</evidence>
<feature type="transmembrane region" description="Helical" evidence="3">
    <location>
        <begin position="349"/>
        <end position="374"/>
    </location>
</feature>
<proteinExistence type="inferred from homology"/>
<dbReference type="RefSeq" id="WP_195384362.1">
    <property type="nucleotide sequence ID" value="NZ_JADMVZ010000034.1"/>
</dbReference>
<name>A0AAW6CPH3_FLAPL</name>
<organism evidence="5 6">
    <name type="scientific">Flavonifractor plautii</name>
    <name type="common">Fusobacterium plautii</name>
    <dbReference type="NCBI Taxonomy" id="292800"/>
    <lineage>
        <taxon>Bacteria</taxon>
        <taxon>Bacillati</taxon>
        <taxon>Bacillota</taxon>
        <taxon>Clostridia</taxon>
        <taxon>Eubacteriales</taxon>
        <taxon>Oscillospiraceae</taxon>
        <taxon>Flavonifractor</taxon>
    </lineage>
</organism>
<feature type="transmembrane region" description="Helical" evidence="3">
    <location>
        <begin position="5"/>
        <end position="23"/>
    </location>
</feature>
<feature type="transmembrane region" description="Helical" evidence="3">
    <location>
        <begin position="315"/>
        <end position="337"/>
    </location>
</feature>
<dbReference type="PANTHER" id="PTHR30354:SF7">
    <property type="entry name" value="BLL7963 PROTEIN"/>
    <property type="match status" value="1"/>
</dbReference>
<feature type="transmembrane region" description="Helical" evidence="3">
    <location>
        <begin position="111"/>
        <end position="138"/>
    </location>
</feature>
<dbReference type="Gene3D" id="3.40.190.10">
    <property type="entry name" value="Periplasmic binding protein-like II"/>
    <property type="match status" value="2"/>
</dbReference>
<evidence type="ECO:0000313" key="5">
    <source>
        <dbReference type="EMBL" id="MDB7934859.1"/>
    </source>
</evidence>
<evidence type="ECO:0000256" key="2">
    <source>
        <dbReference type="ARBA" id="ARBA00022729"/>
    </source>
</evidence>
<feature type="transmembrane region" description="Helical" evidence="3">
    <location>
        <begin position="150"/>
        <end position="169"/>
    </location>
</feature>
<accession>A0AAW6CPH3</accession>
<evidence type="ECO:0000259" key="4">
    <source>
        <dbReference type="SMART" id="SM00062"/>
    </source>
</evidence>
<dbReference type="InterPro" id="IPR003474">
    <property type="entry name" value="Glcn_transporter"/>
</dbReference>
<dbReference type="InterPro" id="IPR001638">
    <property type="entry name" value="Solute-binding_3/MltF_N"/>
</dbReference>
<dbReference type="EMBL" id="JAQLWV010000031">
    <property type="protein sequence ID" value="MDB7934859.1"/>
    <property type="molecule type" value="Genomic_DNA"/>
</dbReference>
<protein>
    <submittedName>
        <fullName evidence="5">Transporter substrate-binding domain-containing protein</fullName>
    </submittedName>
</protein>
<dbReference type="GO" id="GO:0015128">
    <property type="term" value="F:gluconate transmembrane transporter activity"/>
    <property type="evidence" value="ECO:0007669"/>
    <property type="project" value="InterPro"/>
</dbReference>
<feature type="domain" description="Solute-binding protein family 3/N-terminal" evidence="4">
    <location>
        <begin position="414"/>
        <end position="640"/>
    </location>
</feature>
<keyword evidence="3" id="KW-1133">Transmembrane helix</keyword>